<evidence type="ECO:0000313" key="3">
    <source>
        <dbReference type="Proteomes" id="UP000663843"/>
    </source>
</evidence>
<evidence type="ECO:0000256" key="1">
    <source>
        <dbReference type="SAM" id="MobiDB-lite"/>
    </source>
</evidence>
<dbReference type="Proteomes" id="UP000663843">
    <property type="component" value="Unassembled WGS sequence"/>
</dbReference>
<evidence type="ECO:0000313" key="2">
    <source>
        <dbReference type="EMBL" id="CAE6398303.1"/>
    </source>
</evidence>
<reference evidence="2" key="1">
    <citation type="submission" date="2021-01" db="EMBL/GenBank/DDBJ databases">
        <authorList>
            <person name="Kaushik A."/>
        </authorList>
    </citation>
    <scope>NUCLEOTIDE SEQUENCE</scope>
    <source>
        <strain evidence="2">AG2-2IIIB</strain>
    </source>
</reference>
<organism evidence="2 3">
    <name type="scientific">Rhizoctonia solani</name>
    <dbReference type="NCBI Taxonomy" id="456999"/>
    <lineage>
        <taxon>Eukaryota</taxon>
        <taxon>Fungi</taxon>
        <taxon>Dikarya</taxon>
        <taxon>Basidiomycota</taxon>
        <taxon>Agaricomycotina</taxon>
        <taxon>Agaricomycetes</taxon>
        <taxon>Cantharellales</taxon>
        <taxon>Ceratobasidiaceae</taxon>
        <taxon>Rhizoctonia</taxon>
    </lineage>
</organism>
<sequence length="226" mass="23146">MPLLYELDSPIPTRVWVPSRRQFSQPNAPPPGGVATATQSSAANSPTASLLPMTTTATHSAVNTMSLVYDPTAGSQTTAGITANTTAPKESTSNSSIQSILEKLFTPNGGLFTVGIIIISLAAGNSPSQFAANFNSSPSHIGSSPSETAALGSSFGSANTLGLISSPSTVPYVPADMTAPPDTPTSGVMYTSTRDTFISDPFAYDAMIESIEAIGTGDATDATDQY</sequence>
<name>A0A8H2WSQ5_9AGAM</name>
<dbReference type="AlphaFoldDB" id="A0A8H2WSQ5"/>
<protein>
    <submittedName>
        <fullName evidence="2">Uncharacterized protein</fullName>
    </submittedName>
</protein>
<comment type="caution">
    <text evidence="2">The sequence shown here is derived from an EMBL/GenBank/DDBJ whole genome shotgun (WGS) entry which is preliminary data.</text>
</comment>
<accession>A0A8H2WSQ5</accession>
<feature type="compositionally biased region" description="Polar residues" evidence="1">
    <location>
        <begin position="36"/>
        <end position="47"/>
    </location>
</feature>
<feature type="region of interest" description="Disordered" evidence="1">
    <location>
        <begin position="21"/>
        <end position="47"/>
    </location>
</feature>
<gene>
    <name evidence="2" type="ORF">RDB_LOCUS34872</name>
</gene>
<dbReference type="EMBL" id="CAJMWT010001395">
    <property type="protein sequence ID" value="CAE6398303.1"/>
    <property type="molecule type" value="Genomic_DNA"/>
</dbReference>
<proteinExistence type="predicted"/>